<dbReference type="CDD" id="cd17352">
    <property type="entry name" value="MFS_MCT_SLC16"/>
    <property type="match status" value="1"/>
</dbReference>
<evidence type="ECO:0000256" key="4">
    <source>
        <dbReference type="SAM" id="Phobius"/>
    </source>
</evidence>
<dbReference type="SUPFAM" id="SSF103473">
    <property type="entry name" value="MFS general substrate transporter"/>
    <property type="match status" value="1"/>
</dbReference>
<feature type="transmembrane region" description="Helical" evidence="4">
    <location>
        <begin position="240"/>
        <end position="259"/>
    </location>
</feature>
<proteinExistence type="inferred from homology"/>
<sequence>MSSMENNQIPQATIPPRRSASNRRHGQKRIPRKPVPQRRPNSSRSFTQTFAWLSGALLDRDSTPTVQEEEQSQLNEFNRHSYRYTSQFDPRMQSGLTLYDPELQPNRLSKPPDASTRSSVVDALNLDWQLPPLSRPFADIDVSSVLNVAIEAQANLSPPAPGDAPPPNGGLIAWLQVLGAFFCYFNSWGTMNSFGAFQTYYETRSDWHRSPSEISWIGSVQSFLSLMVGVVTGPLYDAGYFRYIICAGGFLVPFGYMMTSICTQYWQVLLAQGFVIGIGNGCLFVPAAAILPQYFSTKNPLVNGIAASGSSLGGIVIPFVMTRLERQIGFGWATRTVGFIAAATATVSIAFMKPRLTPKSQRKLLDLAAFKEPTYSYFTGGLAIAFIGFAVPTFYLGTFASTTGVASEEFSFYYLPILNAASTFGRIIPAILAAKYGPLNVLIPICLFAGSLALIWTTIKTSAGTIVFAIFYGFCSGGFAAMSPIALVTLTPDLRTLGTRMGQLFFCCAMGLLAGPPSAGAILNTTKSWIALKCFAGGTVVAGGLVLIFARVSRVGWSLKKKA</sequence>
<dbReference type="Pfam" id="PF07690">
    <property type="entry name" value="MFS_1"/>
    <property type="match status" value="1"/>
</dbReference>
<dbReference type="InterPro" id="IPR050327">
    <property type="entry name" value="Proton-linked_MCT"/>
</dbReference>
<comment type="similarity">
    <text evidence="2">Belongs to the major facilitator superfamily. Monocarboxylate porter (TC 2.A.1.13) family.</text>
</comment>
<evidence type="ECO:0000313" key="6">
    <source>
        <dbReference type="Proteomes" id="UP000027920"/>
    </source>
</evidence>
<dbReference type="HOGENOM" id="CLU_001265_1_1_1"/>
<feature type="transmembrane region" description="Helical" evidence="4">
    <location>
        <begin position="265"/>
        <end position="289"/>
    </location>
</feature>
<feature type="transmembrane region" description="Helical" evidence="4">
    <location>
        <begin position="412"/>
        <end position="434"/>
    </location>
</feature>
<feature type="transmembrane region" description="Helical" evidence="4">
    <location>
        <begin position="301"/>
        <end position="320"/>
    </location>
</feature>
<dbReference type="RefSeq" id="XP_013262760.1">
    <property type="nucleotide sequence ID" value="XM_013407306.1"/>
</dbReference>
<dbReference type="GeneID" id="25279947"/>
<comment type="subcellular location">
    <subcellularLocation>
        <location evidence="1">Membrane</location>
        <topology evidence="1">Multi-pass membrane protein</topology>
    </subcellularLocation>
</comment>
<evidence type="ECO:0000313" key="5">
    <source>
        <dbReference type="EMBL" id="KEF60170.1"/>
    </source>
</evidence>
<name>A0A072PX50_9EURO</name>
<feature type="transmembrane region" description="Helical" evidence="4">
    <location>
        <begin position="332"/>
        <end position="353"/>
    </location>
</feature>
<evidence type="ECO:0000256" key="1">
    <source>
        <dbReference type="ARBA" id="ARBA00004141"/>
    </source>
</evidence>
<dbReference type="PANTHER" id="PTHR11360">
    <property type="entry name" value="MONOCARBOXYLATE TRANSPORTER"/>
    <property type="match status" value="1"/>
</dbReference>
<reference evidence="5 6" key="1">
    <citation type="submission" date="2013-03" db="EMBL/GenBank/DDBJ databases">
        <title>The Genome Sequence of Exophiala aquamarina CBS 119918.</title>
        <authorList>
            <consortium name="The Broad Institute Genomics Platform"/>
            <person name="Cuomo C."/>
            <person name="de Hoog S."/>
            <person name="Gorbushina A."/>
            <person name="Walker B."/>
            <person name="Young S.K."/>
            <person name="Zeng Q."/>
            <person name="Gargeya S."/>
            <person name="Fitzgerald M."/>
            <person name="Haas B."/>
            <person name="Abouelleil A."/>
            <person name="Allen A.W."/>
            <person name="Alvarado L."/>
            <person name="Arachchi H.M."/>
            <person name="Berlin A.M."/>
            <person name="Chapman S.B."/>
            <person name="Gainer-Dewar J."/>
            <person name="Goldberg J."/>
            <person name="Griggs A."/>
            <person name="Gujja S."/>
            <person name="Hansen M."/>
            <person name="Howarth C."/>
            <person name="Imamovic A."/>
            <person name="Ireland A."/>
            <person name="Larimer J."/>
            <person name="McCowan C."/>
            <person name="Murphy C."/>
            <person name="Pearson M."/>
            <person name="Poon T.W."/>
            <person name="Priest M."/>
            <person name="Roberts A."/>
            <person name="Saif S."/>
            <person name="Shea T."/>
            <person name="Sisk P."/>
            <person name="Sykes S."/>
            <person name="Wortman J."/>
            <person name="Nusbaum C."/>
            <person name="Birren B."/>
        </authorList>
    </citation>
    <scope>NUCLEOTIDE SEQUENCE [LARGE SCALE GENOMIC DNA]</scope>
    <source>
        <strain evidence="5 6">CBS 119918</strain>
    </source>
</reference>
<evidence type="ECO:0008006" key="7">
    <source>
        <dbReference type="Google" id="ProtNLM"/>
    </source>
</evidence>
<protein>
    <recommendedName>
        <fullName evidence="7">Major facilitator superfamily (MFS) profile domain-containing protein</fullName>
    </recommendedName>
</protein>
<dbReference type="InterPro" id="IPR011701">
    <property type="entry name" value="MFS"/>
</dbReference>
<dbReference type="GO" id="GO:0016020">
    <property type="term" value="C:membrane"/>
    <property type="evidence" value="ECO:0007669"/>
    <property type="project" value="UniProtKB-SubCell"/>
</dbReference>
<dbReference type="Gene3D" id="1.20.1250.20">
    <property type="entry name" value="MFS general substrate transporter like domains"/>
    <property type="match status" value="2"/>
</dbReference>
<dbReference type="GO" id="GO:0022857">
    <property type="term" value="F:transmembrane transporter activity"/>
    <property type="evidence" value="ECO:0007669"/>
    <property type="project" value="InterPro"/>
</dbReference>
<keyword evidence="4" id="KW-0812">Transmembrane</keyword>
<dbReference type="AlphaFoldDB" id="A0A072PX50"/>
<dbReference type="EMBL" id="AMGV01000003">
    <property type="protein sequence ID" value="KEF60170.1"/>
    <property type="molecule type" value="Genomic_DNA"/>
</dbReference>
<keyword evidence="6" id="KW-1185">Reference proteome</keyword>
<comment type="caution">
    <text evidence="5">The sequence shown here is derived from an EMBL/GenBank/DDBJ whole genome shotgun (WGS) entry which is preliminary data.</text>
</comment>
<feature type="transmembrane region" description="Helical" evidence="4">
    <location>
        <begin position="214"/>
        <end position="233"/>
    </location>
</feature>
<feature type="transmembrane region" description="Helical" evidence="4">
    <location>
        <begin position="374"/>
        <end position="400"/>
    </location>
</feature>
<evidence type="ECO:0000256" key="3">
    <source>
        <dbReference type="SAM" id="MobiDB-lite"/>
    </source>
</evidence>
<evidence type="ECO:0000256" key="2">
    <source>
        <dbReference type="ARBA" id="ARBA00006727"/>
    </source>
</evidence>
<feature type="compositionally biased region" description="Basic residues" evidence="3">
    <location>
        <begin position="20"/>
        <end position="36"/>
    </location>
</feature>
<dbReference type="InterPro" id="IPR036259">
    <property type="entry name" value="MFS_trans_sf"/>
</dbReference>
<gene>
    <name evidence="5" type="ORF">A1O9_05020</name>
</gene>
<feature type="transmembrane region" description="Helical" evidence="4">
    <location>
        <begin position="502"/>
        <end position="523"/>
    </location>
</feature>
<dbReference type="PANTHER" id="PTHR11360:SF234">
    <property type="entry name" value="MFS-TYPE TRANSPORTER DBAD-RELATED"/>
    <property type="match status" value="1"/>
</dbReference>
<accession>A0A072PX50</accession>
<dbReference type="Proteomes" id="UP000027920">
    <property type="component" value="Unassembled WGS sequence"/>
</dbReference>
<feature type="transmembrane region" description="Helical" evidence="4">
    <location>
        <begin position="441"/>
        <end position="459"/>
    </location>
</feature>
<keyword evidence="4" id="KW-1133">Transmembrane helix</keyword>
<feature type="transmembrane region" description="Helical" evidence="4">
    <location>
        <begin position="465"/>
        <end position="490"/>
    </location>
</feature>
<keyword evidence="4" id="KW-0472">Membrane</keyword>
<feature type="compositionally biased region" description="Polar residues" evidence="3">
    <location>
        <begin position="1"/>
        <end position="11"/>
    </location>
</feature>
<organism evidence="5 6">
    <name type="scientific">Exophiala aquamarina CBS 119918</name>
    <dbReference type="NCBI Taxonomy" id="1182545"/>
    <lineage>
        <taxon>Eukaryota</taxon>
        <taxon>Fungi</taxon>
        <taxon>Dikarya</taxon>
        <taxon>Ascomycota</taxon>
        <taxon>Pezizomycotina</taxon>
        <taxon>Eurotiomycetes</taxon>
        <taxon>Chaetothyriomycetidae</taxon>
        <taxon>Chaetothyriales</taxon>
        <taxon>Herpotrichiellaceae</taxon>
        <taxon>Exophiala</taxon>
    </lineage>
</organism>
<dbReference type="OrthoDB" id="6509908at2759"/>
<dbReference type="VEuPathDB" id="FungiDB:A1O9_05020"/>
<feature type="region of interest" description="Disordered" evidence="3">
    <location>
        <begin position="1"/>
        <end position="45"/>
    </location>
</feature>
<feature type="transmembrane region" description="Helical" evidence="4">
    <location>
        <begin position="529"/>
        <end position="552"/>
    </location>
</feature>